<accession>A0AAD0U6A8</accession>
<dbReference type="PANTHER" id="PTHR11803">
    <property type="entry name" value="2-IMINOBUTANOATE/2-IMINOPROPANOATE DEAMINASE RIDA"/>
    <property type="match status" value="1"/>
</dbReference>
<comment type="similarity">
    <text evidence="1">Belongs to the RutC family.</text>
</comment>
<dbReference type="Pfam" id="PF01042">
    <property type="entry name" value="Ribonuc_L-PSP"/>
    <property type="match status" value="1"/>
</dbReference>
<dbReference type="CDD" id="cd00448">
    <property type="entry name" value="YjgF_YER057c_UK114_family"/>
    <property type="match status" value="1"/>
</dbReference>
<protein>
    <submittedName>
        <fullName evidence="2">RidA family protein</fullName>
    </submittedName>
</protein>
<dbReference type="GO" id="GO:0005829">
    <property type="term" value="C:cytosol"/>
    <property type="evidence" value="ECO:0007669"/>
    <property type="project" value="TreeGrafter"/>
</dbReference>
<evidence type="ECO:0000313" key="3">
    <source>
        <dbReference type="Proteomes" id="UP000269199"/>
    </source>
</evidence>
<dbReference type="Proteomes" id="UP000269199">
    <property type="component" value="Chromosome"/>
</dbReference>
<dbReference type="SUPFAM" id="SSF55298">
    <property type="entry name" value="YjgF-like"/>
    <property type="match status" value="1"/>
</dbReference>
<dbReference type="PANTHER" id="PTHR11803:SF58">
    <property type="entry name" value="PROTEIN HMF1-RELATED"/>
    <property type="match status" value="1"/>
</dbReference>
<proteinExistence type="inferred from homology"/>
<dbReference type="InterPro" id="IPR006175">
    <property type="entry name" value="YjgF/YER057c/UK114"/>
</dbReference>
<evidence type="ECO:0000256" key="1">
    <source>
        <dbReference type="ARBA" id="ARBA00010552"/>
    </source>
</evidence>
<organism evidence="2 3">
    <name type="scientific">Herbaspirillum rubrisubalbicans</name>
    <dbReference type="NCBI Taxonomy" id="80842"/>
    <lineage>
        <taxon>Bacteria</taxon>
        <taxon>Pseudomonadati</taxon>
        <taxon>Pseudomonadota</taxon>
        <taxon>Betaproteobacteria</taxon>
        <taxon>Burkholderiales</taxon>
        <taxon>Oxalobacteraceae</taxon>
        <taxon>Herbaspirillum</taxon>
    </lineage>
</organism>
<dbReference type="EMBL" id="CP024996">
    <property type="protein sequence ID" value="AYR23231.1"/>
    <property type="molecule type" value="Genomic_DNA"/>
</dbReference>
<dbReference type="RefSeq" id="WP_058894472.1">
    <property type="nucleotide sequence ID" value="NZ_CP024996.1"/>
</dbReference>
<evidence type="ECO:0000313" key="2">
    <source>
        <dbReference type="EMBL" id="AYR23231.1"/>
    </source>
</evidence>
<name>A0AAD0U6A8_9BURK</name>
<sequence>MNHDAHPSHYPVTINPLGLATPGGHYSHVTTGNGMVFISGQLPIDASGRKLTEASFEAQALQVLANVEAALVGAGSEIGKLLQVRIYVTDVAHWPLFNELYARWAGAAKPARAVVPVPALHFGLQIEVEATALL</sequence>
<reference evidence="2 3" key="1">
    <citation type="submission" date="2017-11" db="EMBL/GenBank/DDBJ databases">
        <title>Complete genome sequence of Herbaspirillum rubrisubalbicans DSM 11543.</title>
        <authorList>
            <person name="Chen M."/>
            <person name="An Q."/>
        </authorList>
    </citation>
    <scope>NUCLEOTIDE SEQUENCE [LARGE SCALE GENOMIC DNA]</scope>
    <source>
        <strain evidence="2 3">DSM 11543</strain>
    </source>
</reference>
<gene>
    <name evidence="2" type="ORF">RC54_05090</name>
</gene>
<dbReference type="Gene3D" id="3.30.1330.40">
    <property type="entry name" value="RutC-like"/>
    <property type="match status" value="1"/>
</dbReference>
<dbReference type="GO" id="GO:0019239">
    <property type="term" value="F:deaminase activity"/>
    <property type="evidence" value="ECO:0007669"/>
    <property type="project" value="TreeGrafter"/>
</dbReference>
<dbReference type="InterPro" id="IPR035959">
    <property type="entry name" value="RutC-like_sf"/>
</dbReference>
<dbReference type="AlphaFoldDB" id="A0AAD0U6A8"/>